<dbReference type="Pfam" id="PF00245">
    <property type="entry name" value="Alk_phosphatase"/>
    <property type="match status" value="1"/>
</dbReference>
<dbReference type="PROSITE" id="PS00123">
    <property type="entry name" value="ALKALINE_PHOSPHATASE"/>
    <property type="match status" value="1"/>
</dbReference>
<accession>A0ABT0N3J3</accession>
<evidence type="ECO:0000256" key="3">
    <source>
        <dbReference type="ARBA" id="ARBA00005984"/>
    </source>
</evidence>
<comment type="similarity">
    <text evidence="3 9">Belongs to the alkaline phosphatase family.</text>
</comment>
<dbReference type="GO" id="GO:0004035">
    <property type="term" value="F:alkaline phosphatase activity"/>
    <property type="evidence" value="ECO:0007669"/>
    <property type="project" value="UniProtKB-EC"/>
</dbReference>
<dbReference type="CDD" id="cd16012">
    <property type="entry name" value="ALP"/>
    <property type="match status" value="1"/>
</dbReference>
<feature type="chain" id="PRO_5045680578" evidence="10">
    <location>
        <begin position="26"/>
        <end position="436"/>
    </location>
</feature>
<keyword evidence="12" id="KW-1185">Reference proteome</keyword>
<evidence type="ECO:0000256" key="8">
    <source>
        <dbReference type="ARBA" id="ARBA00022842"/>
    </source>
</evidence>
<protein>
    <submittedName>
        <fullName evidence="11">Alkaline phosphatase</fullName>
        <ecNumber evidence="11">3.1.3.1</ecNumber>
    </submittedName>
</protein>
<evidence type="ECO:0000256" key="6">
    <source>
        <dbReference type="ARBA" id="ARBA00022801"/>
    </source>
</evidence>
<evidence type="ECO:0000256" key="7">
    <source>
        <dbReference type="ARBA" id="ARBA00022833"/>
    </source>
</evidence>
<dbReference type="EC" id="3.1.3.1" evidence="11"/>
<organism evidence="11 12">
    <name type="scientific">Shewanella corallii</name>
    <dbReference type="NCBI Taxonomy" id="560080"/>
    <lineage>
        <taxon>Bacteria</taxon>
        <taxon>Pseudomonadati</taxon>
        <taxon>Pseudomonadota</taxon>
        <taxon>Gammaproteobacteria</taxon>
        <taxon>Alteromonadales</taxon>
        <taxon>Shewanellaceae</taxon>
        <taxon>Shewanella</taxon>
    </lineage>
</organism>
<feature type="signal peptide" evidence="10">
    <location>
        <begin position="1"/>
        <end position="25"/>
    </location>
</feature>
<evidence type="ECO:0000256" key="9">
    <source>
        <dbReference type="RuleBase" id="RU003946"/>
    </source>
</evidence>
<dbReference type="SMART" id="SM00098">
    <property type="entry name" value="alkPPc"/>
    <property type="match status" value="1"/>
</dbReference>
<evidence type="ECO:0000256" key="2">
    <source>
        <dbReference type="ARBA" id="ARBA00001947"/>
    </source>
</evidence>
<dbReference type="PANTHER" id="PTHR11596:SF5">
    <property type="entry name" value="ALKALINE PHOSPHATASE"/>
    <property type="match status" value="1"/>
</dbReference>
<comment type="cofactor">
    <cofactor evidence="1">
        <name>Mg(2+)</name>
        <dbReference type="ChEBI" id="CHEBI:18420"/>
    </cofactor>
</comment>
<gene>
    <name evidence="11" type="ORF">L2725_01335</name>
</gene>
<name>A0ABT0N3J3_9GAMM</name>
<dbReference type="PRINTS" id="PR00113">
    <property type="entry name" value="ALKPHPHTASE"/>
</dbReference>
<dbReference type="InterPro" id="IPR001952">
    <property type="entry name" value="Alkaline_phosphatase"/>
</dbReference>
<dbReference type="Gene3D" id="1.10.60.40">
    <property type="match status" value="1"/>
</dbReference>
<comment type="cofactor">
    <cofactor evidence="2">
        <name>Zn(2+)</name>
        <dbReference type="ChEBI" id="CHEBI:29105"/>
    </cofactor>
</comment>
<keyword evidence="10" id="KW-0732">Signal</keyword>
<dbReference type="InterPro" id="IPR018299">
    <property type="entry name" value="Alkaline_phosphatase_AS"/>
</dbReference>
<evidence type="ECO:0000256" key="10">
    <source>
        <dbReference type="SAM" id="SignalP"/>
    </source>
</evidence>
<keyword evidence="5" id="KW-0479">Metal-binding</keyword>
<keyword evidence="6 11" id="KW-0378">Hydrolase</keyword>
<dbReference type="SUPFAM" id="SSF53649">
    <property type="entry name" value="Alkaline phosphatase-like"/>
    <property type="match status" value="1"/>
</dbReference>
<sequence length="436" mass="46755">MSYSARLKRLSCAVALTLVALQSQAQGLTPVPTTPKNIIVMVGDGMGPAYTSAYRLYMDDPDTEEIEETVFNRLLVGSASTFPARESGYVTDSAAAATALSCGIKTYNGAIGVDSQKQPVPTLLERAKQLGMGTGVAVTSQVNHATPAAFLTHNESRQNYEEIAESYLATDAEVILGGGQRYFPSSLTDKFKAKGYQVVTEMAELEQVNKPDVLGLFADINLPWVKDAPSADQLAELTDKSLKLLSQSDKGFVLLVEGSMIDWAGHANDIGAAMGEMQGFANAVEVAEQFVRQHPDTLLVVTADHSTGGLTIGANSEYRWSPEVLRTMTATTATIAAWAIAEDNWRAEVETGLGFKPDDKEWQQLDMARMQGQDAMTSALRKLVNVRTNTGWTTGGHTGVDVEVFAVGAGSGLFHGHQDNTDIANKLSSLLPAKTQ</sequence>
<dbReference type="Gene3D" id="3.40.720.10">
    <property type="entry name" value="Alkaline Phosphatase, subunit A"/>
    <property type="match status" value="1"/>
</dbReference>
<evidence type="ECO:0000256" key="5">
    <source>
        <dbReference type="ARBA" id="ARBA00022723"/>
    </source>
</evidence>
<dbReference type="PANTHER" id="PTHR11596">
    <property type="entry name" value="ALKALINE PHOSPHATASE"/>
    <property type="match status" value="1"/>
</dbReference>
<keyword evidence="4" id="KW-0597">Phosphoprotein</keyword>
<comment type="caution">
    <text evidence="11">The sequence shown here is derived from an EMBL/GenBank/DDBJ whole genome shotgun (WGS) entry which is preliminary data.</text>
</comment>
<evidence type="ECO:0000256" key="1">
    <source>
        <dbReference type="ARBA" id="ARBA00001946"/>
    </source>
</evidence>
<reference evidence="11 12" key="1">
    <citation type="submission" date="2022-01" db="EMBL/GenBank/DDBJ databases">
        <title>Whole genome-based taxonomy of the Shewanellaceae.</title>
        <authorList>
            <person name="Martin-Rodriguez A.J."/>
        </authorList>
    </citation>
    <scope>NUCLEOTIDE SEQUENCE [LARGE SCALE GENOMIC DNA]</scope>
    <source>
        <strain evidence="11 12">DSM 21332</strain>
    </source>
</reference>
<keyword evidence="7" id="KW-0862">Zinc</keyword>
<evidence type="ECO:0000313" key="12">
    <source>
        <dbReference type="Proteomes" id="UP001202831"/>
    </source>
</evidence>
<dbReference type="InterPro" id="IPR017850">
    <property type="entry name" value="Alkaline_phosphatase_core_sf"/>
</dbReference>
<dbReference type="EMBL" id="JAKIKT010000001">
    <property type="protein sequence ID" value="MCL2912436.1"/>
    <property type="molecule type" value="Genomic_DNA"/>
</dbReference>
<evidence type="ECO:0000256" key="4">
    <source>
        <dbReference type="ARBA" id="ARBA00022553"/>
    </source>
</evidence>
<dbReference type="Proteomes" id="UP001202831">
    <property type="component" value="Unassembled WGS sequence"/>
</dbReference>
<proteinExistence type="inferred from homology"/>
<evidence type="ECO:0000313" key="11">
    <source>
        <dbReference type="EMBL" id="MCL2912436.1"/>
    </source>
</evidence>
<keyword evidence="8" id="KW-0460">Magnesium</keyword>